<evidence type="ECO:0000256" key="5">
    <source>
        <dbReference type="ARBA" id="ARBA00022692"/>
    </source>
</evidence>
<evidence type="ECO:0000256" key="4">
    <source>
        <dbReference type="ARBA" id="ARBA00022475"/>
    </source>
</evidence>
<gene>
    <name evidence="10" type="ORF">H744_2c0134</name>
</gene>
<proteinExistence type="inferred from homology"/>
<keyword evidence="11" id="KW-1185">Reference proteome</keyword>
<comment type="function">
    <text evidence="9">Component of the transport system for branched-chain amino acids.</text>
</comment>
<keyword evidence="5 9" id="KW-0812">Transmembrane</keyword>
<dbReference type="GO" id="GO:0015820">
    <property type="term" value="P:L-leucine transport"/>
    <property type="evidence" value="ECO:0007669"/>
    <property type="project" value="TreeGrafter"/>
</dbReference>
<evidence type="ECO:0000256" key="9">
    <source>
        <dbReference type="RuleBase" id="RU362122"/>
    </source>
</evidence>
<accession>A0A0C5W5Y1</accession>
<evidence type="ECO:0000313" key="10">
    <source>
        <dbReference type="EMBL" id="AJR06896.1"/>
    </source>
</evidence>
<feature type="transmembrane region" description="Helical" evidence="9">
    <location>
        <begin position="265"/>
        <end position="292"/>
    </location>
</feature>
<organism evidence="10 11">
    <name type="scientific">Photobacterium gaetbulicola Gung47</name>
    <dbReference type="NCBI Taxonomy" id="658445"/>
    <lineage>
        <taxon>Bacteria</taxon>
        <taxon>Pseudomonadati</taxon>
        <taxon>Pseudomonadota</taxon>
        <taxon>Gammaproteobacteria</taxon>
        <taxon>Vibrionales</taxon>
        <taxon>Vibrionaceae</taxon>
        <taxon>Photobacterium</taxon>
    </lineage>
</organism>
<evidence type="ECO:0000256" key="2">
    <source>
        <dbReference type="ARBA" id="ARBA00008540"/>
    </source>
</evidence>
<evidence type="ECO:0000256" key="7">
    <source>
        <dbReference type="ARBA" id="ARBA00022989"/>
    </source>
</evidence>
<feature type="transmembrane region" description="Helical" evidence="9">
    <location>
        <begin position="312"/>
        <end position="328"/>
    </location>
</feature>
<feature type="transmembrane region" description="Helical" evidence="9">
    <location>
        <begin position="145"/>
        <end position="165"/>
    </location>
</feature>
<dbReference type="InterPro" id="IPR004685">
    <property type="entry name" value="Brnchd-chn_aa_trnsp_Livcs"/>
</dbReference>
<keyword evidence="8 9" id="KW-0472">Membrane</keyword>
<name>A0A0C5W5Y1_9GAMM</name>
<feature type="transmembrane region" description="Helical" evidence="9">
    <location>
        <begin position="225"/>
        <end position="245"/>
    </location>
</feature>
<dbReference type="EMBL" id="CP005974">
    <property type="protein sequence ID" value="AJR06896.1"/>
    <property type="molecule type" value="Genomic_DNA"/>
</dbReference>
<evidence type="ECO:0000313" key="11">
    <source>
        <dbReference type="Proteomes" id="UP000032303"/>
    </source>
</evidence>
<sequence length="437" mass="45762">MLSARNIAALGFMTFAMYLGAGNLIFPPFLGLQAGEHFASGMAGFLLTGVGLPALALVMVALVHGSDNLTAALPKSVATGFWVMVFIVIGPAFVIPRAITVAYQFSLAPFVGEAALLPFTVVFCLAAIVFALYPGKLVDTLGKWLTPMLVVILSVLAVTAFMSPASEALAAVGPYQDKAFAEGLTQGYMTMDALGSIGFGWIIFRAIREMGVECPRATAKYTLMAAVMYAVAMALVYLSLAYIGATSASLGSVFGNGGEILTAFTLAHFGTLGSVLLGVVMILACLTTAIGVTTAGSEFYSRTFQPVTYSRSVWVTMIVAGLVANLGLEQLLAITLPVVVVLHPVAIALLVIAPLRRRLTTPAVMAAVMTALVFGSVDALHILGKMPTALDSWLAQYLPLYSDYAGWVVPSLLVIAMGAVVSRATRSVLALQPSMKG</sequence>
<dbReference type="KEGG" id="pgb:H744_2c0134"/>
<dbReference type="GO" id="GO:0015818">
    <property type="term" value="P:isoleucine transport"/>
    <property type="evidence" value="ECO:0007669"/>
    <property type="project" value="TreeGrafter"/>
</dbReference>
<dbReference type="GO" id="GO:0005304">
    <property type="term" value="F:L-valine transmembrane transporter activity"/>
    <property type="evidence" value="ECO:0007669"/>
    <property type="project" value="TreeGrafter"/>
</dbReference>
<dbReference type="OrthoDB" id="9783920at2"/>
<feature type="transmembrane region" description="Helical" evidence="9">
    <location>
        <begin position="38"/>
        <end position="64"/>
    </location>
</feature>
<evidence type="ECO:0000256" key="3">
    <source>
        <dbReference type="ARBA" id="ARBA00022448"/>
    </source>
</evidence>
<reference evidence="10 11" key="1">
    <citation type="submission" date="2013-05" db="EMBL/GenBank/DDBJ databases">
        <title>Complete genome sequence of the lipase-producing bacterium Photobacterium gaetbulicola Gung47.</title>
        <authorList>
            <person name="Kim Y.-O."/>
        </authorList>
    </citation>
    <scope>NUCLEOTIDE SEQUENCE [LARGE SCALE GENOMIC DNA]</scope>
    <source>
        <strain evidence="10 11">Gung47</strain>
    </source>
</reference>
<dbReference type="AlphaFoldDB" id="A0A0C5W5Y1"/>
<dbReference type="PANTHER" id="PTHR30588:SF0">
    <property type="entry name" value="BRANCHED-CHAIN AMINO ACID PERMEASE BRNQ"/>
    <property type="match status" value="1"/>
</dbReference>
<comment type="subcellular location">
    <subcellularLocation>
        <location evidence="9">Cell inner membrane</location>
        <topology evidence="9">Multi-pass membrane protein</topology>
    </subcellularLocation>
    <subcellularLocation>
        <location evidence="1">Cell membrane</location>
        <topology evidence="1">Multi-pass membrane protein</topology>
    </subcellularLocation>
</comment>
<dbReference type="GO" id="GO:0015188">
    <property type="term" value="F:L-isoleucine transmembrane transporter activity"/>
    <property type="evidence" value="ECO:0007669"/>
    <property type="project" value="TreeGrafter"/>
</dbReference>
<comment type="similarity">
    <text evidence="2 9">Belongs to the branched chain amino acid transporter family.</text>
</comment>
<evidence type="ECO:0000256" key="6">
    <source>
        <dbReference type="ARBA" id="ARBA00022970"/>
    </source>
</evidence>
<feature type="transmembrane region" description="Helical" evidence="9">
    <location>
        <begin position="76"/>
        <end position="95"/>
    </location>
</feature>
<keyword evidence="4" id="KW-1003">Cell membrane</keyword>
<dbReference type="Proteomes" id="UP000032303">
    <property type="component" value="Chromosome 2"/>
</dbReference>
<dbReference type="HOGENOM" id="CLU_036807_0_1_6"/>
<feature type="transmembrane region" description="Helical" evidence="9">
    <location>
        <begin position="115"/>
        <end position="133"/>
    </location>
</feature>
<dbReference type="NCBIfam" id="TIGR00796">
    <property type="entry name" value="livcs"/>
    <property type="match status" value="1"/>
</dbReference>
<feature type="transmembrane region" description="Helical" evidence="9">
    <location>
        <begin position="334"/>
        <end position="352"/>
    </location>
</feature>
<evidence type="ECO:0000256" key="8">
    <source>
        <dbReference type="ARBA" id="ARBA00023136"/>
    </source>
</evidence>
<keyword evidence="3 9" id="KW-0813">Transport</keyword>
<protein>
    <recommendedName>
        <fullName evidence="9">Branched-chain amino acid transport system carrier protein</fullName>
    </recommendedName>
</protein>
<dbReference type="GO" id="GO:0005886">
    <property type="term" value="C:plasma membrane"/>
    <property type="evidence" value="ECO:0007669"/>
    <property type="project" value="UniProtKB-SubCell"/>
</dbReference>
<keyword evidence="6 9" id="KW-0029">Amino-acid transport</keyword>
<dbReference type="PATRIC" id="fig|658445.3.peg.2032"/>
<dbReference type="PANTHER" id="PTHR30588">
    <property type="entry name" value="BRANCHED-CHAIN AMINO ACID TRANSPORT SYSTEM 2 CARRIER PROTEIN"/>
    <property type="match status" value="1"/>
</dbReference>
<keyword evidence="7 9" id="KW-1133">Transmembrane helix</keyword>
<feature type="transmembrane region" description="Helical" evidence="9">
    <location>
        <begin position="364"/>
        <end position="384"/>
    </location>
</feature>
<feature type="transmembrane region" description="Helical" evidence="9">
    <location>
        <begin position="404"/>
        <end position="425"/>
    </location>
</feature>
<dbReference type="GO" id="GO:0015190">
    <property type="term" value="F:L-leucine transmembrane transporter activity"/>
    <property type="evidence" value="ECO:0007669"/>
    <property type="project" value="TreeGrafter"/>
</dbReference>
<evidence type="ECO:0000256" key="1">
    <source>
        <dbReference type="ARBA" id="ARBA00004651"/>
    </source>
</evidence>
<feature type="transmembrane region" description="Helical" evidence="9">
    <location>
        <begin position="185"/>
        <end position="204"/>
    </location>
</feature>
<dbReference type="Pfam" id="PF05525">
    <property type="entry name" value="Branch_AA_trans"/>
    <property type="match status" value="1"/>
</dbReference>
<feature type="transmembrane region" description="Helical" evidence="9">
    <location>
        <begin position="7"/>
        <end position="26"/>
    </location>
</feature>